<dbReference type="EMBL" id="HG001523">
    <property type="protein sequence ID" value="CDF77387.1"/>
    <property type="molecule type" value="Genomic_DNA"/>
</dbReference>
<dbReference type="GO" id="GO:0016020">
    <property type="term" value="C:membrane"/>
    <property type="evidence" value="ECO:0007669"/>
    <property type="project" value="UniProtKB-SubCell"/>
</dbReference>
<feature type="transmembrane region" description="Helical" evidence="6">
    <location>
        <begin position="56"/>
        <end position="84"/>
    </location>
</feature>
<dbReference type="SMART" id="SM01398">
    <property type="entry name" value="Cornichon"/>
    <property type="match status" value="1"/>
</dbReference>
<organism evidence="7 8">
    <name type="scientific">Chondrus crispus</name>
    <name type="common">Carrageen Irish moss</name>
    <name type="synonym">Polymorpha crispa</name>
    <dbReference type="NCBI Taxonomy" id="2769"/>
    <lineage>
        <taxon>Eukaryota</taxon>
        <taxon>Rhodophyta</taxon>
        <taxon>Florideophyceae</taxon>
        <taxon>Rhodymeniophycidae</taxon>
        <taxon>Gigartinales</taxon>
        <taxon>Gigartinaceae</taxon>
        <taxon>Chondrus</taxon>
    </lineage>
</organism>
<evidence type="ECO:0000256" key="3">
    <source>
        <dbReference type="ARBA" id="ARBA00022692"/>
    </source>
</evidence>
<comment type="similarity">
    <text evidence="2">Belongs to the cornichon family.</text>
</comment>
<keyword evidence="8" id="KW-1185">Reference proteome</keyword>
<dbReference type="STRING" id="2769.S0F347"/>
<comment type="subcellular location">
    <subcellularLocation>
        <location evidence="1">Membrane</location>
        <topology evidence="1">Multi-pass membrane protein</topology>
    </subcellularLocation>
</comment>
<dbReference type="PhylomeDB" id="S0F347"/>
<dbReference type="Pfam" id="PF03311">
    <property type="entry name" value="Cornichon"/>
    <property type="match status" value="1"/>
</dbReference>
<evidence type="ECO:0000313" key="7">
    <source>
        <dbReference type="EMBL" id="CDF77387.1"/>
    </source>
</evidence>
<keyword evidence="3 6" id="KW-0812">Transmembrane</keyword>
<evidence type="ECO:0008006" key="9">
    <source>
        <dbReference type="Google" id="ProtNLM"/>
    </source>
</evidence>
<evidence type="ECO:0000256" key="2">
    <source>
        <dbReference type="ARBA" id="ARBA00010095"/>
    </source>
</evidence>
<dbReference type="OrthoDB" id="434393at2759"/>
<keyword evidence="4 6" id="KW-1133">Transmembrane helix</keyword>
<accession>S0F347</accession>
<protein>
    <recommendedName>
        <fullName evidence="9">ER-derived vesicles protein ERV14</fullName>
    </recommendedName>
</protein>
<dbReference type="OMA" id="HKKECFI"/>
<dbReference type="KEGG" id="ccp:CHC_T00007902001"/>
<evidence type="ECO:0000256" key="5">
    <source>
        <dbReference type="ARBA" id="ARBA00023136"/>
    </source>
</evidence>
<evidence type="ECO:0000313" key="8">
    <source>
        <dbReference type="Proteomes" id="UP000012073"/>
    </source>
</evidence>
<feature type="transmembrane region" description="Helical" evidence="6">
    <location>
        <begin position="7"/>
        <end position="31"/>
    </location>
</feature>
<dbReference type="GeneID" id="17319978"/>
<dbReference type="PANTHER" id="PTHR12290">
    <property type="entry name" value="CORNICHON-RELATED"/>
    <property type="match status" value="1"/>
</dbReference>
<feature type="transmembrane region" description="Helical" evidence="6">
    <location>
        <begin position="116"/>
        <end position="136"/>
    </location>
</feature>
<proteinExistence type="inferred from homology"/>
<dbReference type="Gramene" id="CDF77387">
    <property type="protein sequence ID" value="CDF77387"/>
    <property type="gene ID" value="CHC_T00007902001"/>
</dbReference>
<dbReference type="InterPro" id="IPR003377">
    <property type="entry name" value="Cornichon"/>
</dbReference>
<dbReference type="GO" id="GO:0016192">
    <property type="term" value="P:vesicle-mediated transport"/>
    <property type="evidence" value="ECO:0007669"/>
    <property type="project" value="InterPro"/>
</dbReference>
<gene>
    <name evidence="7" type="ORF">CHC_T00007902001</name>
</gene>
<name>S0F347_CHOCR</name>
<dbReference type="AlphaFoldDB" id="S0F347"/>
<reference evidence="8" key="1">
    <citation type="journal article" date="2013" name="Proc. Natl. Acad. Sci. U.S.A.">
        <title>Genome structure and metabolic features in the red seaweed Chondrus crispus shed light on evolution of the Archaeplastida.</title>
        <authorList>
            <person name="Collen J."/>
            <person name="Porcel B."/>
            <person name="Carre W."/>
            <person name="Ball S.G."/>
            <person name="Chaparro C."/>
            <person name="Tonon T."/>
            <person name="Barbeyron T."/>
            <person name="Michel G."/>
            <person name="Noel B."/>
            <person name="Valentin K."/>
            <person name="Elias M."/>
            <person name="Artiguenave F."/>
            <person name="Arun A."/>
            <person name="Aury J.M."/>
            <person name="Barbosa-Neto J.F."/>
            <person name="Bothwell J.H."/>
            <person name="Bouget F.Y."/>
            <person name="Brillet L."/>
            <person name="Cabello-Hurtado F."/>
            <person name="Capella-Gutierrez S."/>
            <person name="Charrier B."/>
            <person name="Cladiere L."/>
            <person name="Cock J.M."/>
            <person name="Coelho S.M."/>
            <person name="Colleoni C."/>
            <person name="Czjzek M."/>
            <person name="Da Silva C."/>
            <person name="Delage L."/>
            <person name="Denoeud F."/>
            <person name="Deschamps P."/>
            <person name="Dittami S.M."/>
            <person name="Gabaldon T."/>
            <person name="Gachon C.M."/>
            <person name="Groisillier A."/>
            <person name="Herve C."/>
            <person name="Jabbari K."/>
            <person name="Katinka M."/>
            <person name="Kloareg B."/>
            <person name="Kowalczyk N."/>
            <person name="Labadie K."/>
            <person name="Leblanc C."/>
            <person name="Lopez P.J."/>
            <person name="McLachlan D.H."/>
            <person name="Meslet-Cladiere L."/>
            <person name="Moustafa A."/>
            <person name="Nehr Z."/>
            <person name="Nyvall Collen P."/>
            <person name="Panaud O."/>
            <person name="Partensky F."/>
            <person name="Poulain J."/>
            <person name="Rensing S.A."/>
            <person name="Rousvoal S."/>
            <person name="Samson G."/>
            <person name="Symeonidi A."/>
            <person name="Weissenbach J."/>
            <person name="Zambounis A."/>
            <person name="Wincker P."/>
            <person name="Boyen C."/>
        </authorList>
    </citation>
    <scope>NUCLEOTIDE SEQUENCE [LARGE SCALE GENOMIC DNA]</scope>
    <source>
        <strain evidence="8">cv. Stackhouse</strain>
    </source>
</reference>
<evidence type="ECO:0000256" key="6">
    <source>
        <dbReference type="SAM" id="Phobius"/>
    </source>
</evidence>
<dbReference type="Proteomes" id="UP000012073">
    <property type="component" value="Unassembled WGS sequence"/>
</dbReference>
<sequence length="137" mass="15552">MGLIAEVLFWSSVFLGTAGLLFCAVYALILFSDLTADHINPVELCELINRLVLPEYLGHVALTAVLLLKGLLIPAVLNLPLILFHTWRYRERKHLLDNTSIFNDVEKERPICVAKLAHHLLMFFIYLYFFIIALAAA</sequence>
<dbReference type="RefSeq" id="XP_005712261.1">
    <property type="nucleotide sequence ID" value="XM_005712204.1"/>
</dbReference>
<keyword evidence="5 6" id="KW-0472">Membrane</keyword>
<evidence type="ECO:0000256" key="1">
    <source>
        <dbReference type="ARBA" id="ARBA00004141"/>
    </source>
</evidence>
<evidence type="ECO:0000256" key="4">
    <source>
        <dbReference type="ARBA" id="ARBA00022989"/>
    </source>
</evidence>